<name>A0A5B0PJP0_PUCGR</name>
<dbReference type="EMBL" id="VDEP01000339">
    <property type="protein sequence ID" value="KAA1100830.1"/>
    <property type="molecule type" value="Genomic_DNA"/>
</dbReference>
<evidence type="ECO:0000313" key="2">
    <source>
        <dbReference type="Proteomes" id="UP000325313"/>
    </source>
</evidence>
<sequence>MAKKEDLSSLLASLAGSKADTKNLTIRLKNWTLRTNSPLVTTEASLEHTWINSYPTMDNISQGLHPSLHVTNPNYNP</sequence>
<dbReference type="Proteomes" id="UP000325313">
    <property type="component" value="Unassembled WGS sequence"/>
</dbReference>
<organism evidence="1 2">
    <name type="scientific">Puccinia graminis f. sp. tritici</name>
    <dbReference type="NCBI Taxonomy" id="56615"/>
    <lineage>
        <taxon>Eukaryota</taxon>
        <taxon>Fungi</taxon>
        <taxon>Dikarya</taxon>
        <taxon>Basidiomycota</taxon>
        <taxon>Pucciniomycotina</taxon>
        <taxon>Pucciniomycetes</taxon>
        <taxon>Pucciniales</taxon>
        <taxon>Pucciniaceae</taxon>
        <taxon>Puccinia</taxon>
    </lineage>
</organism>
<accession>A0A5B0PJP0</accession>
<gene>
    <name evidence="1" type="ORF">PGTUg99_029740</name>
</gene>
<dbReference type="AlphaFoldDB" id="A0A5B0PJP0"/>
<proteinExistence type="predicted"/>
<protein>
    <submittedName>
        <fullName evidence="1">Uncharacterized protein</fullName>
    </submittedName>
</protein>
<reference evidence="1 2" key="1">
    <citation type="submission" date="2019-05" db="EMBL/GenBank/DDBJ databases">
        <title>Emergence of the Ug99 lineage of the wheat stem rust pathogen through somatic hybridization.</title>
        <authorList>
            <person name="Li F."/>
            <person name="Upadhyaya N.M."/>
            <person name="Sperschneider J."/>
            <person name="Matny O."/>
            <person name="Nguyen-Phuc H."/>
            <person name="Mago R."/>
            <person name="Raley C."/>
            <person name="Miller M.E."/>
            <person name="Silverstein K.A.T."/>
            <person name="Henningsen E."/>
            <person name="Hirsch C.D."/>
            <person name="Visser B."/>
            <person name="Pretorius Z.A."/>
            <person name="Steffenson B.J."/>
            <person name="Schwessinger B."/>
            <person name="Dodds P.N."/>
            <person name="Figueroa M."/>
        </authorList>
    </citation>
    <scope>NUCLEOTIDE SEQUENCE [LARGE SCALE GENOMIC DNA]</scope>
    <source>
        <strain evidence="1 2">Ug99</strain>
    </source>
</reference>
<comment type="caution">
    <text evidence="1">The sequence shown here is derived from an EMBL/GenBank/DDBJ whole genome shotgun (WGS) entry which is preliminary data.</text>
</comment>
<evidence type="ECO:0000313" key="1">
    <source>
        <dbReference type="EMBL" id="KAA1100830.1"/>
    </source>
</evidence>